<evidence type="ECO:0000313" key="13">
    <source>
        <dbReference type="EMBL" id="NOV51883.1"/>
    </source>
</evidence>
<dbReference type="InterPro" id="IPR028055">
    <property type="entry name" value="YidC/Oxa/ALB_C"/>
</dbReference>
<evidence type="ECO:0000256" key="3">
    <source>
        <dbReference type="ARBA" id="ARBA00022692"/>
    </source>
</evidence>
<feature type="transmembrane region" description="Helical" evidence="11">
    <location>
        <begin position="125"/>
        <end position="144"/>
    </location>
</feature>
<sequence>MPWYAAIALGTVVVRTILLPLVIIAQRNAAKMNNNMPQMQALQMKMAQARQSGNQLEAARYSQEMTLLMKSKQLNPIKNMIVPLAQAPLFISFFMGLRGMANAPVESLKDGGLFWFSNLTISDPYYLLPIITSTTMWLTIEVGADSARLNAQNMQTMKYVLRALPVVILPFTVNFPGAILWYWTCTNFISLGQVAFLKIPKVRKYFKIDPLIRHPPSSLPKSKGFVKGVKDSWESIKVSRDIQDLANADEMRFKRAGRAAIRKTYKYDPTQPRPQKALADNVNTFSTKR</sequence>
<reference evidence="13" key="1">
    <citation type="submission" date="2020-03" db="EMBL/GenBank/DDBJ databases">
        <title>Transcriptomic Profiling of the Digestive Tract of the Rat Flea, Xenopsylla cheopis, Following Blood Feeding and Infection with Yersinia pestis.</title>
        <authorList>
            <person name="Bland D.M."/>
            <person name="Martens C.A."/>
            <person name="Virtaneva K."/>
            <person name="Kanakabandi K."/>
            <person name="Long D."/>
            <person name="Rosenke R."/>
            <person name="Saturday G.A."/>
            <person name="Hoyt F.H."/>
            <person name="Bruno D.P."/>
            <person name="Ribeiro J.M.C."/>
            <person name="Hinnebusch J."/>
        </authorList>
    </citation>
    <scope>NUCLEOTIDE SEQUENCE</scope>
</reference>
<accession>A0A6M2E0J6</accession>
<evidence type="ECO:0000256" key="5">
    <source>
        <dbReference type="ARBA" id="ARBA00022946"/>
    </source>
</evidence>
<feature type="transmembrane region" description="Helical" evidence="11">
    <location>
        <begin position="156"/>
        <end position="173"/>
    </location>
</feature>
<keyword evidence="5" id="KW-0809">Transit peptide</keyword>
<evidence type="ECO:0000256" key="4">
    <source>
        <dbReference type="ARBA" id="ARBA00022792"/>
    </source>
</evidence>
<evidence type="ECO:0000256" key="1">
    <source>
        <dbReference type="ARBA" id="ARBA00004448"/>
    </source>
</evidence>
<dbReference type="Pfam" id="PF02096">
    <property type="entry name" value="60KD_IMP"/>
    <property type="match status" value="1"/>
</dbReference>
<evidence type="ECO:0000256" key="8">
    <source>
        <dbReference type="ARBA" id="ARBA00023136"/>
    </source>
</evidence>
<keyword evidence="7" id="KW-0496">Mitochondrion</keyword>
<dbReference type="NCBIfam" id="TIGR03592">
    <property type="entry name" value="yidC_oxa1_cterm"/>
    <property type="match status" value="1"/>
</dbReference>
<name>A0A6M2E0J6_XENCH</name>
<proteinExistence type="inferred from homology"/>
<organism evidence="13">
    <name type="scientific">Xenopsylla cheopis</name>
    <name type="common">Oriental rat flea</name>
    <name type="synonym">Pulex cheopis</name>
    <dbReference type="NCBI Taxonomy" id="163159"/>
    <lineage>
        <taxon>Eukaryota</taxon>
        <taxon>Metazoa</taxon>
        <taxon>Ecdysozoa</taxon>
        <taxon>Arthropoda</taxon>
        <taxon>Hexapoda</taxon>
        <taxon>Insecta</taxon>
        <taxon>Pterygota</taxon>
        <taxon>Neoptera</taxon>
        <taxon>Endopterygota</taxon>
        <taxon>Siphonaptera</taxon>
        <taxon>Pulicidae</taxon>
        <taxon>Xenopsyllinae</taxon>
        <taxon>Xenopsylla</taxon>
    </lineage>
</organism>
<dbReference type="CDD" id="cd20069">
    <property type="entry name" value="5TM_Oxa1-like"/>
    <property type="match status" value="1"/>
</dbReference>
<keyword evidence="4" id="KW-0999">Mitochondrion inner membrane</keyword>
<dbReference type="PANTHER" id="PTHR12428:SF66">
    <property type="entry name" value="MITOCHONDRIAL INNER MEMBRANE PROTEIN OXA1L"/>
    <property type="match status" value="1"/>
</dbReference>
<comment type="similarity">
    <text evidence="2 9">Belongs to the OXA1/ALB3/YidC family.</text>
</comment>
<feature type="transmembrane region" description="Helical" evidence="11">
    <location>
        <begin position="6"/>
        <end position="25"/>
    </location>
</feature>
<keyword evidence="8 11" id="KW-0472">Membrane</keyword>
<keyword evidence="3 9" id="KW-0812">Transmembrane</keyword>
<evidence type="ECO:0000256" key="10">
    <source>
        <dbReference type="SAM" id="MobiDB-lite"/>
    </source>
</evidence>
<dbReference type="GO" id="GO:0032977">
    <property type="term" value="F:membrane insertase activity"/>
    <property type="evidence" value="ECO:0007669"/>
    <property type="project" value="InterPro"/>
</dbReference>
<evidence type="ECO:0000256" key="7">
    <source>
        <dbReference type="ARBA" id="ARBA00023128"/>
    </source>
</evidence>
<feature type="transmembrane region" description="Helical" evidence="11">
    <location>
        <begin position="80"/>
        <end position="101"/>
    </location>
</feature>
<evidence type="ECO:0000256" key="9">
    <source>
        <dbReference type="RuleBase" id="RU003945"/>
    </source>
</evidence>
<feature type="domain" description="Membrane insertase YidC/Oxa/ALB C-terminal" evidence="12">
    <location>
        <begin position="3"/>
        <end position="197"/>
    </location>
</feature>
<protein>
    <submittedName>
        <fullName evidence="13">Putative mitochondrial inner membrane protein oxa1l</fullName>
    </submittedName>
</protein>
<evidence type="ECO:0000256" key="6">
    <source>
        <dbReference type="ARBA" id="ARBA00022989"/>
    </source>
</evidence>
<evidence type="ECO:0000256" key="11">
    <source>
        <dbReference type="SAM" id="Phobius"/>
    </source>
</evidence>
<dbReference type="EMBL" id="GIIL01008157">
    <property type="protein sequence ID" value="NOV51883.1"/>
    <property type="molecule type" value="Transcribed_RNA"/>
</dbReference>
<dbReference type="GO" id="GO:0032979">
    <property type="term" value="P:protein insertion into mitochondrial inner membrane from matrix"/>
    <property type="evidence" value="ECO:0007669"/>
    <property type="project" value="TreeGrafter"/>
</dbReference>
<dbReference type="GO" id="GO:0005743">
    <property type="term" value="C:mitochondrial inner membrane"/>
    <property type="evidence" value="ECO:0007669"/>
    <property type="project" value="UniProtKB-SubCell"/>
</dbReference>
<dbReference type="InterPro" id="IPR001708">
    <property type="entry name" value="YidC/ALB3/OXA1/COX18"/>
</dbReference>
<dbReference type="PANTHER" id="PTHR12428">
    <property type="entry name" value="OXA1"/>
    <property type="match status" value="1"/>
</dbReference>
<keyword evidence="6 11" id="KW-1133">Transmembrane helix</keyword>
<feature type="region of interest" description="Disordered" evidence="10">
    <location>
        <begin position="264"/>
        <end position="289"/>
    </location>
</feature>
<evidence type="ECO:0000259" key="12">
    <source>
        <dbReference type="Pfam" id="PF02096"/>
    </source>
</evidence>
<comment type="subcellular location">
    <subcellularLocation>
        <location evidence="9">Membrane</location>
        <topology evidence="9">Multi-pass membrane protein</topology>
    </subcellularLocation>
    <subcellularLocation>
        <location evidence="1">Mitochondrion inner membrane</location>
        <topology evidence="1">Multi-pass membrane protein</topology>
    </subcellularLocation>
</comment>
<evidence type="ECO:0000256" key="2">
    <source>
        <dbReference type="ARBA" id="ARBA00009877"/>
    </source>
</evidence>
<dbReference type="AlphaFoldDB" id="A0A6M2E0J6"/>